<evidence type="ECO:0000313" key="2">
    <source>
        <dbReference type="Proteomes" id="UP000190037"/>
    </source>
</evidence>
<comment type="caution">
    <text evidence="1">The sequence shown here is derived from an EMBL/GenBank/DDBJ whole genome shotgun (WGS) entry which is preliminary data.</text>
</comment>
<reference evidence="1 2" key="1">
    <citation type="submission" date="2017-03" db="EMBL/GenBank/DDBJ databases">
        <title>Draft genome sequence of Streptomyces scabrisporus NF3, endophyte isolated from Amphipterygium adstringens.</title>
        <authorList>
            <person name="Vazquez M."/>
            <person name="Ceapa C.D."/>
            <person name="Rodriguez Luna D."/>
            <person name="Sanchez Esquivel S."/>
        </authorList>
    </citation>
    <scope>NUCLEOTIDE SEQUENCE [LARGE SCALE GENOMIC DNA]</scope>
    <source>
        <strain evidence="1 2">NF3</strain>
    </source>
</reference>
<accession>A0A1T3NST7</accession>
<protein>
    <submittedName>
        <fullName evidence="1">Uncharacterized protein</fullName>
    </submittedName>
</protein>
<dbReference type="Proteomes" id="UP000190037">
    <property type="component" value="Unassembled WGS sequence"/>
</dbReference>
<dbReference type="STRING" id="159449.B4N89_02445"/>
<evidence type="ECO:0000313" key="1">
    <source>
        <dbReference type="EMBL" id="OPC79957.1"/>
    </source>
</evidence>
<keyword evidence="2" id="KW-1185">Reference proteome</keyword>
<name>A0A1T3NST7_9ACTN</name>
<dbReference type="EMBL" id="MWQN01000001">
    <property type="protein sequence ID" value="OPC79957.1"/>
    <property type="molecule type" value="Genomic_DNA"/>
</dbReference>
<gene>
    <name evidence="1" type="ORF">B4N89_02445</name>
</gene>
<dbReference type="AlphaFoldDB" id="A0A1T3NST7"/>
<dbReference type="OrthoDB" id="4212882at2"/>
<proteinExistence type="predicted"/>
<dbReference type="RefSeq" id="WP_078974224.1">
    <property type="nucleotide sequence ID" value="NZ_MWQN01000001.1"/>
</dbReference>
<organism evidence="1 2">
    <name type="scientific">Embleya scabrispora</name>
    <dbReference type="NCBI Taxonomy" id="159449"/>
    <lineage>
        <taxon>Bacteria</taxon>
        <taxon>Bacillati</taxon>
        <taxon>Actinomycetota</taxon>
        <taxon>Actinomycetes</taxon>
        <taxon>Kitasatosporales</taxon>
        <taxon>Streptomycetaceae</taxon>
        <taxon>Embleya</taxon>
    </lineage>
</organism>
<sequence>MSKPHVLPKGMVPAIKLDTASAAAIAEGLTDAQARGLFTYLTTSTLIVAEVRAYRRDEDVENDKKPASVTLRIVQAEAAFDRAEQETLRKVMAAMYRRRWMAGTIDELGDGPDDPAVLLEEAFAGHPTEEEYRAYIRKPATPARS</sequence>